<proteinExistence type="predicted"/>
<dbReference type="AlphaFoldDB" id="A0A834TUL7"/>
<evidence type="ECO:0000313" key="3">
    <source>
        <dbReference type="EMBL" id="KAF7826966.1"/>
    </source>
</evidence>
<dbReference type="PANTHER" id="PTHR47723:SF19">
    <property type="entry name" value="POLYNUCLEOTIDYL TRANSFERASE, RIBONUCLEASE H-LIKE SUPERFAMILY PROTEIN"/>
    <property type="match status" value="1"/>
</dbReference>
<dbReference type="InterPro" id="IPR044730">
    <property type="entry name" value="RNase_H-like_dom_plant"/>
</dbReference>
<dbReference type="InterPro" id="IPR026960">
    <property type="entry name" value="RVT-Znf"/>
</dbReference>
<feature type="domain" description="Reverse transcriptase zinc-binding" evidence="2">
    <location>
        <begin position="151"/>
        <end position="237"/>
    </location>
</feature>
<dbReference type="Proteomes" id="UP000634136">
    <property type="component" value="Unassembled WGS sequence"/>
</dbReference>
<reference evidence="3" key="1">
    <citation type="submission" date="2020-09" db="EMBL/GenBank/DDBJ databases">
        <title>Genome-Enabled Discovery of Anthraquinone Biosynthesis in Senna tora.</title>
        <authorList>
            <person name="Kang S.-H."/>
            <person name="Pandey R.P."/>
            <person name="Lee C.-M."/>
            <person name="Sim J.-S."/>
            <person name="Jeong J.-T."/>
            <person name="Choi B.-S."/>
            <person name="Jung M."/>
            <person name="Ginzburg D."/>
            <person name="Zhao K."/>
            <person name="Won S.Y."/>
            <person name="Oh T.-J."/>
            <person name="Yu Y."/>
            <person name="Kim N.-H."/>
            <person name="Lee O.R."/>
            <person name="Lee T.-H."/>
            <person name="Bashyal P."/>
            <person name="Kim T.-S."/>
            <person name="Lee W.-H."/>
            <person name="Kawkins C."/>
            <person name="Kim C.-K."/>
            <person name="Kim J.S."/>
            <person name="Ahn B.O."/>
            <person name="Rhee S.Y."/>
            <person name="Sohng J.K."/>
        </authorList>
    </citation>
    <scope>NUCLEOTIDE SEQUENCE</scope>
    <source>
        <tissue evidence="3">Leaf</tissue>
    </source>
</reference>
<dbReference type="GO" id="GO:0004523">
    <property type="term" value="F:RNA-DNA hybrid ribonuclease activity"/>
    <property type="evidence" value="ECO:0007669"/>
    <property type="project" value="InterPro"/>
</dbReference>
<dbReference type="OrthoDB" id="965185at2759"/>
<dbReference type="InterPro" id="IPR012337">
    <property type="entry name" value="RNaseH-like_sf"/>
</dbReference>
<dbReference type="Pfam" id="PF13966">
    <property type="entry name" value="zf-RVT"/>
    <property type="match status" value="1"/>
</dbReference>
<dbReference type="Pfam" id="PF13456">
    <property type="entry name" value="RVT_3"/>
    <property type="match status" value="1"/>
</dbReference>
<dbReference type="InterPro" id="IPR002156">
    <property type="entry name" value="RNaseH_domain"/>
</dbReference>
<comment type="caution">
    <text evidence="3">The sequence shown here is derived from an EMBL/GenBank/DDBJ whole genome shotgun (WGS) entry which is preliminary data.</text>
</comment>
<evidence type="ECO:0000313" key="4">
    <source>
        <dbReference type="Proteomes" id="UP000634136"/>
    </source>
</evidence>
<evidence type="ECO:0000259" key="2">
    <source>
        <dbReference type="Pfam" id="PF13966"/>
    </source>
</evidence>
<feature type="domain" description="RNase H type-1" evidence="1">
    <location>
        <begin position="382"/>
        <end position="442"/>
    </location>
</feature>
<dbReference type="EMBL" id="JAAIUW010000006">
    <property type="protein sequence ID" value="KAF7826966.1"/>
    <property type="molecule type" value="Genomic_DNA"/>
</dbReference>
<name>A0A834TUL7_9FABA</name>
<dbReference type="CDD" id="cd06222">
    <property type="entry name" value="RNase_H_like"/>
    <property type="match status" value="1"/>
</dbReference>
<protein>
    <submittedName>
        <fullName evidence="3">Putative ribonuclease H protein At1g65750 family</fullName>
    </submittedName>
</protein>
<accession>A0A834TUL7</accession>
<sequence length="484" mass="54983">MTKLGWGLVANKDSLWARVLRAKYYCGDDIIPTMRTSSNSSQLWKAMVRNWHHTSEGLEWRLGDGKRIRFWLDAWVPGCGKLCDIALAPITQDEVGACVAEYITSLGGWNWSKFEFLIPNPINLKIAALHPPSSAESQDRVAWRYINDGRFTVQSAYQRIAGVNENEQGSLWRSIWRMQVPQRVRSCIWLCTQNKLLTNAERVKRCMTHYAECTRCGSSFEDVLHAIRDCTKVKSLWLRLVKPSKWPLFFSLDLDRWIQLNLSMKIGVLDFDWTIIFAMTCWSVWRWRNEEIIGDGSSGEADPFFTIIRRVRNVREAFDMVAGGQAKSAARVNRIVIWERPELGWLKINVDGASSRDNFEMAACGGVVRNECGDFVLGETFGVGKVVIEMDSLVACEMIKAPIVDTHPCSALIRGIHSRCNGVREVVFRHVYREANRAADAMPSYAYRMNRGLMFHSSPPAEVVSVLNDDMLGVRTTRACVAVS</sequence>
<evidence type="ECO:0000259" key="1">
    <source>
        <dbReference type="Pfam" id="PF13456"/>
    </source>
</evidence>
<organism evidence="3 4">
    <name type="scientific">Senna tora</name>
    <dbReference type="NCBI Taxonomy" id="362788"/>
    <lineage>
        <taxon>Eukaryota</taxon>
        <taxon>Viridiplantae</taxon>
        <taxon>Streptophyta</taxon>
        <taxon>Embryophyta</taxon>
        <taxon>Tracheophyta</taxon>
        <taxon>Spermatophyta</taxon>
        <taxon>Magnoliopsida</taxon>
        <taxon>eudicotyledons</taxon>
        <taxon>Gunneridae</taxon>
        <taxon>Pentapetalae</taxon>
        <taxon>rosids</taxon>
        <taxon>fabids</taxon>
        <taxon>Fabales</taxon>
        <taxon>Fabaceae</taxon>
        <taxon>Caesalpinioideae</taxon>
        <taxon>Cassia clade</taxon>
        <taxon>Senna</taxon>
    </lineage>
</organism>
<gene>
    <name evidence="3" type="ORF">G2W53_018130</name>
</gene>
<dbReference type="InterPro" id="IPR053151">
    <property type="entry name" value="RNase_H-like"/>
</dbReference>
<dbReference type="GO" id="GO:0003676">
    <property type="term" value="F:nucleic acid binding"/>
    <property type="evidence" value="ECO:0007669"/>
    <property type="project" value="InterPro"/>
</dbReference>
<keyword evidence="4" id="KW-1185">Reference proteome</keyword>
<dbReference type="PANTHER" id="PTHR47723">
    <property type="entry name" value="OS05G0353850 PROTEIN"/>
    <property type="match status" value="1"/>
</dbReference>
<dbReference type="SUPFAM" id="SSF53098">
    <property type="entry name" value="Ribonuclease H-like"/>
    <property type="match status" value="1"/>
</dbReference>